<dbReference type="InterPro" id="IPR013078">
    <property type="entry name" value="His_Pase_superF_clade-1"/>
</dbReference>
<dbReference type="OrthoDB" id="3898179at2759"/>
<sequence>MVSGRPPALIFVVRHGARLDAADKEWHLTSPTPYDPPLTYGGWTQCRALGARIASILFALEATHLEEEAKSTPPDSTSNPRTKRKKHRVILHTSPYLRCVQTSVAVAAGLSEFHSLQNEVRALQKVDQMRHGERKKSDLEANVDDKQDAADLKVLENLPIRPFPKVKLKIDAFLGEWFSPEYYEHITHPPSTPLMLAGAKAELLRRGESIEGSELQSEATPKPNFFPGGWGSPTATADHPERKPLGKVPPIPELELLSPVDIPTRRDRATSFSNMTGSRPLSSPLFKAIGGGYVPPTPRYAILPNDPIPRGYVAHAHEACVEVDYSWDSTRPPQNWGDGGEYGEEWSSMHRRFRSGIARMVNWYSLHYESSLQSHGHMRALHPVHEEDTGEEYEVDMVLILVTHSAGCNALIGALTDQPVLMDVAMASLTMAMRRDLVPASDDTSSQSSAPLRSANTQSRGLSSEGLTLSQEYNVLITASVDHLRTGTGSLSVSTLQNPALTFRNLFIDKQAPKPITLPYIPQRRYKMNRSTMVMSSPIDQPLQAKPQSTGLVYNGVPRSKSATLWGSSSHTQALDEPTKAPQPTARDQELELENKSENAQKDTSSDKDNTRSDSADNTPVSPSSSTWQSPGKSQADTTPVGLWPAREVGTLITSSPGLWSVRRTSHIPSGPPVGIPLEVSERSAATKRRWTVNENSGM</sequence>
<feature type="region of interest" description="Disordered" evidence="1">
    <location>
        <begin position="211"/>
        <end position="250"/>
    </location>
</feature>
<feature type="compositionally biased region" description="Polar residues" evidence="1">
    <location>
        <begin position="564"/>
        <end position="573"/>
    </location>
</feature>
<dbReference type="AlphaFoldDB" id="A0A8H3FCV2"/>
<feature type="compositionally biased region" description="Polar residues" evidence="1">
    <location>
        <begin position="616"/>
        <end position="638"/>
    </location>
</feature>
<feature type="compositionally biased region" description="Polar residues" evidence="1">
    <location>
        <begin position="442"/>
        <end position="464"/>
    </location>
</feature>
<accession>A0A8H3FCV2</accession>
<dbReference type="Proteomes" id="UP000664169">
    <property type="component" value="Unassembled WGS sequence"/>
</dbReference>
<feature type="region of interest" description="Disordered" evidence="1">
    <location>
        <begin position="439"/>
        <end position="464"/>
    </location>
</feature>
<proteinExistence type="predicted"/>
<dbReference type="InterPro" id="IPR029033">
    <property type="entry name" value="His_PPase_superfam"/>
</dbReference>
<dbReference type="CDD" id="cd07040">
    <property type="entry name" value="HP"/>
    <property type="match status" value="1"/>
</dbReference>
<feature type="compositionally biased region" description="Basic and acidic residues" evidence="1">
    <location>
        <begin position="587"/>
        <end position="615"/>
    </location>
</feature>
<dbReference type="EMBL" id="CAJPDQ010000017">
    <property type="protein sequence ID" value="CAF9922083.1"/>
    <property type="molecule type" value="Genomic_DNA"/>
</dbReference>
<evidence type="ECO:0000313" key="2">
    <source>
        <dbReference type="EMBL" id="CAF9922083.1"/>
    </source>
</evidence>
<organism evidence="2 3">
    <name type="scientific">Gomphillus americanus</name>
    <dbReference type="NCBI Taxonomy" id="1940652"/>
    <lineage>
        <taxon>Eukaryota</taxon>
        <taxon>Fungi</taxon>
        <taxon>Dikarya</taxon>
        <taxon>Ascomycota</taxon>
        <taxon>Pezizomycotina</taxon>
        <taxon>Lecanoromycetes</taxon>
        <taxon>OSLEUM clade</taxon>
        <taxon>Ostropomycetidae</taxon>
        <taxon>Ostropales</taxon>
        <taxon>Graphidaceae</taxon>
        <taxon>Gomphilloideae</taxon>
        <taxon>Gomphillus</taxon>
    </lineage>
</organism>
<protein>
    <recommendedName>
        <fullName evidence="4">Phosphoglycerate mutase</fullName>
    </recommendedName>
</protein>
<gene>
    <name evidence="2" type="ORF">GOMPHAMPRED_002486</name>
</gene>
<dbReference type="PANTHER" id="PTHR16469">
    <property type="entry name" value="UBIQUITIN-ASSOCIATED AND SH3 DOMAIN-CONTAINING BA-RELATED"/>
    <property type="match status" value="1"/>
</dbReference>
<name>A0A8H3FCV2_9LECA</name>
<dbReference type="SUPFAM" id="SSF53254">
    <property type="entry name" value="Phosphoglycerate mutase-like"/>
    <property type="match status" value="1"/>
</dbReference>
<dbReference type="Gene3D" id="3.40.50.1240">
    <property type="entry name" value="Phosphoglycerate mutase-like"/>
    <property type="match status" value="1"/>
</dbReference>
<feature type="region of interest" description="Disordered" evidence="1">
    <location>
        <begin position="564"/>
        <end position="643"/>
    </location>
</feature>
<evidence type="ECO:0000313" key="3">
    <source>
        <dbReference type="Proteomes" id="UP000664169"/>
    </source>
</evidence>
<evidence type="ECO:0008006" key="4">
    <source>
        <dbReference type="Google" id="ProtNLM"/>
    </source>
</evidence>
<dbReference type="SMART" id="SM00855">
    <property type="entry name" value="PGAM"/>
    <property type="match status" value="1"/>
</dbReference>
<dbReference type="PANTHER" id="PTHR16469:SF27">
    <property type="entry name" value="UBIQUITIN-ASSOCIATED AND SH3 DOMAIN-CONTAINING BA-RELATED"/>
    <property type="match status" value="1"/>
</dbReference>
<evidence type="ECO:0000256" key="1">
    <source>
        <dbReference type="SAM" id="MobiDB-lite"/>
    </source>
</evidence>
<keyword evidence="3" id="KW-1185">Reference proteome</keyword>
<comment type="caution">
    <text evidence="2">The sequence shown here is derived from an EMBL/GenBank/DDBJ whole genome shotgun (WGS) entry which is preliminary data.</text>
</comment>
<feature type="region of interest" description="Disordered" evidence="1">
    <location>
        <begin position="67"/>
        <end position="87"/>
    </location>
</feature>
<reference evidence="2" key="1">
    <citation type="submission" date="2021-03" db="EMBL/GenBank/DDBJ databases">
        <authorList>
            <person name="Tagirdzhanova G."/>
        </authorList>
    </citation>
    <scope>NUCLEOTIDE SEQUENCE</scope>
</reference>
<dbReference type="InterPro" id="IPR051710">
    <property type="entry name" value="Phosphatase_SH3-domain"/>
</dbReference>